<keyword evidence="6" id="KW-0539">Nucleus</keyword>
<comment type="subcellular location">
    <subcellularLocation>
        <location evidence="1">Nucleus</location>
    </subcellularLocation>
</comment>
<name>A0A4W2FX49_BOBOX</name>
<evidence type="ECO:0000313" key="10">
    <source>
        <dbReference type="Ensembl" id="ENSBIXP00005010535.1"/>
    </source>
</evidence>
<dbReference type="Proteomes" id="UP000314981">
    <property type="component" value="Chromosome 21"/>
</dbReference>
<dbReference type="GO" id="GO:0005737">
    <property type="term" value="C:cytoplasm"/>
    <property type="evidence" value="ECO:0007669"/>
    <property type="project" value="InterPro"/>
</dbReference>
<dbReference type="PANTHER" id="PTHR23042">
    <property type="entry name" value="CIRCADIAN PROTEIN CLOCK/ARNT/BMAL/PAS"/>
    <property type="match status" value="1"/>
</dbReference>
<dbReference type="CDD" id="cd00130">
    <property type="entry name" value="PAS"/>
    <property type="match status" value="1"/>
</dbReference>
<evidence type="ECO:0000256" key="3">
    <source>
        <dbReference type="ARBA" id="ARBA00023015"/>
    </source>
</evidence>
<evidence type="ECO:0000256" key="7">
    <source>
        <dbReference type="SAM" id="MobiDB-lite"/>
    </source>
</evidence>
<dbReference type="FunFam" id="4.10.280.10:FF:000011">
    <property type="entry name" value="Aryl hydrocarbon receptor nuclear translocator 2"/>
    <property type="match status" value="1"/>
</dbReference>
<dbReference type="PROSITE" id="PS50888">
    <property type="entry name" value="BHLH"/>
    <property type="match status" value="1"/>
</dbReference>
<organism evidence="10 12">
    <name type="scientific">Bos indicus x Bos taurus</name>
    <name type="common">Hybrid cattle</name>
    <dbReference type="NCBI Taxonomy" id="30522"/>
    <lineage>
        <taxon>Eukaryota</taxon>
        <taxon>Metazoa</taxon>
        <taxon>Chordata</taxon>
        <taxon>Craniata</taxon>
        <taxon>Vertebrata</taxon>
        <taxon>Euteleostomi</taxon>
        <taxon>Mammalia</taxon>
        <taxon>Eutheria</taxon>
        <taxon>Laurasiatheria</taxon>
        <taxon>Artiodactyla</taxon>
        <taxon>Ruminantia</taxon>
        <taxon>Pecora</taxon>
        <taxon>Bovidae</taxon>
        <taxon>Bovinae</taxon>
        <taxon>Bos</taxon>
    </lineage>
</organism>
<evidence type="ECO:0000313" key="12">
    <source>
        <dbReference type="Proteomes" id="UP000429181"/>
    </source>
</evidence>
<evidence type="ECO:0000256" key="1">
    <source>
        <dbReference type="ARBA" id="ARBA00004123"/>
    </source>
</evidence>
<accession>A0A4W2FX49</accession>
<dbReference type="Proteomes" id="UP000429181">
    <property type="component" value="Chromosome 21"/>
</dbReference>
<keyword evidence="5" id="KW-0804">Transcription</keyword>
<dbReference type="GO" id="GO:0005634">
    <property type="term" value="C:nucleus"/>
    <property type="evidence" value="ECO:0007669"/>
    <property type="project" value="UniProtKB-SubCell"/>
</dbReference>
<keyword evidence="3" id="KW-0805">Transcription regulation</keyword>
<keyword evidence="11" id="KW-1185">Reference proteome</keyword>
<feature type="compositionally biased region" description="Basic and acidic residues" evidence="7">
    <location>
        <begin position="52"/>
        <end position="62"/>
    </location>
</feature>
<reference evidence="10" key="2">
    <citation type="submission" date="2025-05" db="UniProtKB">
        <authorList>
            <consortium name="Ensembl"/>
        </authorList>
    </citation>
    <scope>IDENTIFICATION</scope>
</reference>
<sequence length="247" mass="27228">MASDIPGSVTLPVAPMAATGQVRMAGAMPARGGKRRSGMDFDDEDGEGPSKFSRENHSEIERRRRNKMTQYITELSDMVPTCSALARKPDKLTILRMAVSHMKSMRGTGNKSTDGAYKPSFLTEQELKHLILEAADGFLFVVAAETGRVIYVSDSVTPVLNQPQSEWFGSTLYEQVHPDDVEKLREQLCTSENSMTGGFFTVRATGEAPLSKGPKSLDRSPMSSLLTTQDELGLYHTTKLYPNKINF</sequence>
<dbReference type="GO" id="GO:0005667">
    <property type="term" value="C:transcription regulator complex"/>
    <property type="evidence" value="ECO:0007669"/>
    <property type="project" value="InterPro"/>
</dbReference>
<evidence type="ECO:0000256" key="5">
    <source>
        <dbReference type="ARBA" id="ARBA00023163"/>
    </source>
</evidence>
<dbReference type="CDD" id="cd18947">
    <property type="entry name" value="bHLH-PAS_ARNT"/>
    <property type="match status" value="1"/>
</dbReference>
<dbReference type="PRINTS" id="PR00785">
    <property type="entry name" value="NCTRNSLOCATR"/>
</dbReference>
<dbReference type="Gene3D" id="4.10.280.10">
    <property type="entry name" value="Helix-loop-helix DNA-binding domain"/>
    <property type="match status" value="1"/>
</dbReference>
<dbReference type="SUPFAM" id="SSF55785">
    <property type="entry name" value="PYP-like sensor domain (PAS domain)"/>
    <property type="match status" value="1"/>
</dbReference>
<dbReference type="Ensembl" id="ENSBIXT00000001180.1">
    <property type="protein sequence ID" value="ENSBIXP00000007772.1"/>
    <property type="gene ID" value="ENSBIXG00000013658.1"/>
</dbReference>
<protein>
    <submittedName>
        <fullName evidence="10">Aryl hydrocarbon receptor nuclear translocator 2</fullName>
    </submittedName>
</protein>
<dbReference type="InterPro" id="IPR013767">
    <property type="entry name" value="PAS_fold"/>
</dbReference>
<keyword evidence="4" id="KW-0238">DNA-binding</keyword>
<evidence type="ECO:0000256" key="6">
    <source>
        <dbReference type="ARBA" id="ARBA00023242"/>
    </source>
</evidence>
<dbReference type="Gene3D" id="3.30.450.20">
    <property type="entry name" value="PAS domain"/>
    <property type="match status" value="1"/>
</dbReference>
<dbReference type="InterPro" id="IPR036638">
    <property type="entry name" value="HLH_DNA-bd_sf"/>
</dbReference>
<reference evidence="11 12" key="1">
    <citation type="submission" date="2018-11" db="EMBL/GenBank/DDBJ databases">
        <title>Haplotype-resolved cattle genomes.</title>
        <authorList>
            <person name="Low W.Y."/>
            <person name="Tearle R."/>
            <person name="Bickhart D.M."/>
            <person name="Rosen B.D."/>
            <person name="Koren S."/>
            <person name="Rhie A."/>
            <person name="Hiendleder S."/>
            <person name="Phillippy A.M."/>
            <person name="Smith T.P.L."/>
            <person name="Williams J.L."/>
        </authorList>
    </citation>
    <scope>NUCLEOTIDE SEQUENCE [LARGE SCALE GENOMIC DNA]</scope>
</reference>
<dbReference type="InterPro" id="IPR000014">
    <property type="entry name" value="PAS"/>
</dbReference>
<dbReference type="Ensembl" id="ENSBIXT00005045223.1">
    <property type="protein sequence ID" value="ENSBIXP00005010535.1"/>
    <property type="gene ID" value="ENSBIXG00005015143.1"/>
</dbReference>
<dbReference type="GeneTree" id="ENSGT00940000158198"/>
<dbReference type="Pfam" id="PF00989">
    <property type="entry name" value="PAS"/>
    <property type="match status" value="1"/>
</dbReference>
<dbReference type="SMART" id="SM00091">
    <property type="entry name" value="PAS"/>
    <property type="match status" value="1"/>
</dbReference>
<gene>
    <name evidence="10" type="primary">ARNT2</name>
</gene>
<dbReference type="AlphaFoldDB" id="A0A4W2FX49"/>
<dbReference type="InterPro" id="IPR050933">
    <property type="entry name" value="Circadian_TF"/>
</dbReference>
<evidence type="ECO:0000259" key="9">
    <source>
        <dbReference type="PROSITE" id="PS50888"/>
    </source>
</evidence>
<dbReference type="InterPro" id="IPR011598">
    <property type="entry name" value="bHLH_dom"/>
</dbReference>
<evidence type="ECO:0000256" key="4">
    <source>
        <dbReference type="ARBA" id="ARBA00023125"/>
    </source>
</evidence>
<evidence type="ECO:0000313" key="11">
    <source>
        <dbReference type="Proteomes" id="UP000314981"/>
    </source>
</evidence>
<feature type="domain" description="PAS" evidence="8">
    <location>
        <begin position="123"/>
        <end position="198"/>
    </location>
</feature>
<evidence type="ECO:0000256" key="2">
    <source>
        <dbReference type="ARBA" id="ARBA00022737"/>
    </source>
</evidence>
<dbReference type="PROSITE" id="PS50112">
    <property type="entry name" value="PAS"/>
    <property type="match status" value="1"/>
</dbReference>
<dbReference type="GO" id="GO:0003700">
    <property type="term" value="F:DNA-binding transcription factor activity"/>
    <property type="evidence" value="ECO:0007669"/>
    <property type="project" value="InterPro"/>
</dbReference>
<keyword evidence="2" id="KW-0677">Repeat</keyword>
<dbReference type="InterPro" id="IPR001067">
    <property type="entry name" value="Nuc_translocat"/>
</dbReference>
<dbReference type="InterPro" id="IPR035965">
    <property type="entry name" value="PAS-like_dom_sf"/>
</dbReference>
<dbReference type="SMART" id="SM00353">
    <property type="entry name" value="HLH"/>
    <property type="match status" value="1"/>
</dbReference>
<dbReference type="Pfam" id="PF00010">
    <property type="entry name" value="HLH"/>
    <property type="match status" value="1"/>
</dbReference>
<dbReference type="SUPFAM" id="SSF47459">
    <property type="entry name" value="HLH, helix-loop-helix DNA-binding domain"/>
    <property type="match status" value="1"/>
</dbReference>
<feature type="domain" description="BHLH" evidence="9">
    <location>
        <begin position="52"/>
        <end position="105"/>
    </location>
</feature>
<dbReference type="GO" id="GO:0003677">
    <property type="term" value="F:DNA binding"/>
    <property type="evidence" value="ECO:0007669"/>
    <property type="project" value="UniProtKB-KW"/>
</dbReference>
<proteinExistence type="predicted"/>
<evidence type="ECO:0000259" key="8">
    <source>
        <dbReference type="PROSITE" id="PS50112"/>
    </source>
</evidence>
<dbReference type="GO" id="GO:0046983">
    <property type="term" value="F:protein dimerization activity"/>
    <property type="evidence" value="ECO:0007669"/>
    <property type="project" value="InterPro"/>
</dbReference>
<feature type="region of interest" description="Disordered" evidence="7">
    <location>
        <begin position="25"/>
        <end position="65"/>
    </location>
</feature>